<sequence length="523" mass="59732">MIFNLLLQLALSSFYKQRFQQRLNHLNTHTDEFFDQIYLTDFDPNISINPKSILILLGGFSRISEEMANSKPLLDLKQATNSHIIILEHRFFGESIPADGLTPQNRNYLMIYQALADIDYFLEYVQYKFCSKSSCNIGLIGSGYAGSLAAWSRVRYPHLTTGAWSSSAPLLITPEFPFFDKFHAKELDKIKSGCLNSTKNVYDQIENIIDNGDNETINNLKNIFDFKPEQDNVSLLYAISEVLSLPLREPNHLSMLNQHCNLITQNETIDSISETYHSILNEFNKSADLFDPFLYSNHSDLYNLLWFQCNQVGWFHTSSGKLRSKKINISYFNRVCQKSFGIDVINSTIANIDFGGTDPYLSNAVFTNGEKDPYKYLSVRKGFEHMGRLAYVLPAVGPSADLYYKDEHDQLEPEKVHKTSNSLNSEIKSIQDTCVQKMAKWILRDCENKCKMGTCVLSNCICSEMWDGEFCDRRTHTSVAYTIISAVCIVAPTLLLLFFGTFVLFCGTKEDTEIDNSRKSYFT</sequence>
<dbReference type="PANTHER" id="PTHR11010">
    <property type="entry name" value="PROTEASE S28 PRO-X CARBOXYPEPTIDASE-RELATED"/>
    <property type="match status" value="1"/>
</dbReference>
<dbReference type="InterPro" id="IPR029058">
    <property type="entry name" value="AB_hydrolase_fold"/>
</dbReference>
<keyword evidence="6" id="KW-0812">Transmembrane</keyword>
<keyword evidence="6" id="KW-0472">Membrane</keyword>
<evidence type="ECO:0000313" key="7">
    <source>
        <dbReference type="EMBL" id="KAK8884469.1"/>
    </source>
</evidence>
<keyword evidence="3" id="KW-0732">Signal</keyword>
<evidence type="ECO:0000256" key="5">
    <source>
        <dbReference type="ARBA" id="ARBA00023180"/>
    </source>
</evidence>
<evidence type="ECO:0000256" key="6">
    <source>
        <dbReference type="SAM" id="Phobius"/>
    </source>
</evidence>
<accession>A0ABR2K088</accession>
<keyword evidence="2" id="KW-0645">Protease</keyword>
<dbReference type="EMBL" id="JAPFFF010000008">
    <property type="protein sequence ID" value="KAK8884469.1"/>
    <property type="molecule type" value="Genomic_DNA"/>
</dbReference>
<keyword evidence="6" id="KW-1133">Transmembrane helix</keyword>
<evidence type="ECO:0000313" key="8">
    <source>
        <dbReference type="Proteomes" id="UP001470230"/>
    </source>
</evidence>
<organism evidence="7 8">
    <name type="scientific">Tritrichomonas musculus</name>
    <dbReference type="NCBI Taxonomy" id="1915356"/>
    <lineage>
        <taxon>Eukaryota</taxon>
        <taxon>Metamonada</taxon>
        <taxon>Parabasalia</taxon>
        <taxon>Tritrichomonadida</taxon>
        <taxon>Tritrichomonadidae</taxon>
        <taxon>Tritrichomonas</taxon>
    </lineage>
</organism>
<feature type="transmembrane region" description="Helical" evidence="6">
    <location>
        <begin position="479"/>
        <end position="505"/>
    </location>
</feature>
<dbReference type="Gene3D" id="1.20.120.980">
    <property type="entry name" value="Serine carboxypeptidase S28, SKS domain"/>
    <property type="match status" value="1"/>
</dbReference>
<comment type="caution">
    <text evidence="7">The sequence shown here is derived from an EMBL/GenBank/DDBJ whole genome shotgun (WGS) entry which is preliminary data.</text>
</comment>
<comment type="similarity">
    <text evidence="1">Belongs to the peptidase S28 family.</text>
</comment>
<proteinExistence type="inferred from homology"/>
<keyword evidence="8" id="KW-1185">Reference proteome</keyword>
<dbReference type="SUPFAM" id="SSF53474">
    <property type="entry name" value="alpha/beta-Hydrolases"/>
    <property type="match status" value="1"/>
</dbReference>
<evidence type="ECO:0000256" key="1">
    <source>
        <dbReference type="ARBA" id="ARBA00011079"/>
    </source>
</evidence>
<gene>
    <name evidence="7" type="ORF">M9Y10_043580</name>
</gene>
<dbReference type="Proteomes" id="UP001470230">
    <property type="component" value="Unassembled WGS sequence"/>
</dbReference>
<evidence type="ECO:0000256" key="3">
    <source>
        <dbReference type="ARBA" id="ARBA00022729"/>
    </source>
</evidence>
<evidence type="ECO:0008006" key="9">
    <source>
        <dbReference type="Google" id="ProtNLM"/>
    </source>
</evidence>
<evidence type="ECO:0000256" key="2">
    <source>
        <dbReference type="ARBA" id="ARBA00022670"/>
    </source>
</evidence>
<reference evidence="7 8" key="1">
    <citation type="submission" date="2024-04" db="EMBL/GenBank/DDBJ databases">
        <title>Tritrichomonas musculus Genome.</title>
        <authorList>
            <person name="Alves-Ferreira E."/>
            <person name="Grigg M."/>
            <person name="Lorenzi H."/>
            <person name="Galac M."/>
        </authorList>
    </citation>
    <scope>NUCLEOTIDE SEQUENCE [LARGE SCALE GENOMIC DNA]</scope>
    <source>
        <strain evidence="7 8">EAF2021</strain>
    </source>
</reference>
<keyword evidence="4" id="KW-0378">Hydrolase</keyword>
<dbReference type="Gene3D" id="3.40.50.1820">
    <property type="entry name" value="alpha/beta hydrolase"/>
    <property type="match status" value="1"/>
</dbReference>
<evidence type="ECO:0000256" key="4">
    <source>
        <dbReference type="ARBA" id="ARBA00022801"/>
    </source>
</evidence>
<dbReference type="PANTHER" id="PTHR11010:SF117">
    <property type="entry name" value="SERINE PROTEASE 16"/>
    <property type="match status" value="1"/>
</dbReference>
<keyword evidence="5" id="KW-0325">Glycoprotein</keyword>
<dbReference type="InterPro" id="IPR008758">
    <property type="entry name" value="Peptidase_S28"/>
</dbReference>
<dbReference type="Pfam" id="PF05577">
    <property type="entry name" value="Peptidase_S28"/>
    <property type="match status" value="1"/>
</dbReference>
<dbReference type="InterPro" id="IPR042269">
    <property type="entry name" value="Ser_carbopepase_S28_SKS"/>
</dbReference>
<name>A0ABR2K088_9EUKA</name>
<protein>
    <recommendedName>
        <fullName evidence="9">Clan SC, family S28, unassigned serine peptidase</fullName>
    </recommendedName>
</protein>